<protein>
    <recommendedName>
        <fullName evidence="12">Carrier domain-containing protein</fullName>
    </recommendedName>
</protein>
<dbReference type="InterPro" id="IPR016036">
    <property type="entry name" value="Malonyl_transacylase_ACP-bd"/>
</dbReference>
<evidence type="ECO:0000313" key="10">
    <source>
        <dbReference type="EMBL" id="KEQ93209.1"/>
    </source>
</evidence>
<dbReference type="InterPro" id="IPR016039">
    <property type="entry name" value="Thiolase-like"/>
</dbReference>
<dbReference type="InterPro" id="IPR042104">
    <property type="entry name" value="PKS_dehydratase_sf"/>
</dbReference>
<sequence length="2210" mass="240916">MTNDNNLFGLPDSDYQPIAIVGVACRLPGESYTPSKLWENLLRPGKSAWSEVPKNRFNLDAWYHPDGTRPGSIHTLGGYFLSHDDHLRQFDPSFFGISPLEASSMDPQQRKLLEVVYESFEDAGATLEELSGSKTSCFVGCFTNDMRRMVSRDLEYGLPYEMTGSDMTILSNRINYVFNLKGPSMTVDTACSSSLYALHLACQSLIVGDSEAAVVGGTNIINDIEQHIASVRLGVLSPSSTCHTFDERADGFGRGEGICAVYLKKLSTAVADGDHIRAVIRSTAVNSNGKSQGINHPSWEGQANVIREAYANANLDPRQTGYFECHGTGTQVGDPIEAMAVADVFADGRTPDEPLFLSSVKTNIGHTEGASGLASVIKAVLSIENSLIPATVGVETLNTAIDFRDGRLAVVRKTIPWSAKLPKRVSINSFGYGGANAHCIIESSEILIRPAQGYESTPSVLKESYDTVITRLKADTITNMEQTLKRYLLVFSAHDRLTLEKNIAALATMIHKHPAASVAYILANRRTRLSCTAFATIAGTEVESQSLLDRVQYGVEAPLEALVVAFVFTGQGAQWPTMGSKLIQQYPIVRQTMAVLQSALDAQSIVPDWRLVEELSKPAKQSRMHETALAQPLSTALQIALVVLLRSWGIHPRAVVGHSSGEVAAAFTAGLLTETEAIAIAYYRGIAVSEHGRPGAMMAVGLGADKVMLYLVNQSDVVIACQNSPESVTLSGDVDIISRIHARLNKEGIFSRILDTSGNAYHSHLVKDAGQYYEDFFKSSFAKTSPETPSEVPMYSCINGRVLSCSDQVRIGYWRENLESPVNFTHALSSLIASQPTVNCLIEIGMHSALSGPIKQIRNAIGITPERLCYMPSIIRNGDNVENLISLAGNLWSAGYPINMAAVNGLAGERHRHLPDLPTYQWNYESGHLWNESRLSQGLRFREHARHDLLGSLVVVSSALNPTWRNKLKIRNVPWLSDHRIGDDVIFPAAGYCAMAIEAVTQSAEFAGAVVSGYIIQHLSIKTPLVIPSEGEVEILFDLHLAGGSTSQGSHNTFDFNLSSASADDGWTEHAAGRIVFHEQSTVPSTLDDHVYKADPEDASHGDWYKALAKIGLHYGPSFRPLRQISTNAKDNSATAQINMQTTKGLMTQESHYAIHPTTLDGCIQLAVIAACKGDIRGISKAYLPTTVDNLAIWRTSDSSQLSDWCLLSSHGAQRGMRSVHGSSQLFSSDHVLIAQMTISLMSLEGGFADQESQRAREPFTRLVWQPIIDKDQIDGDLLPTNTSSGLMSVSNDAELLLVYKTFFCPLAKAVEARAKDQGIETRRVALADSEFSITKGSRVLVMAELEGPLLVDMTSQELCAVKALLRMASSLMWVTRGGLLKGKVPEFSIISGMAKSITKAQPSLRLSSIDVDPDDADDVFLATAIVHHEHRLCEDVDCVLDDQLIVASGFVYAGRYVLDSDLNRDAEHQLKPEPMMCQMEDNLELTFRQVGRVESFYFERKPVSSLHIEPDEIQLTPLAYALGPREAAILKGNQVSDYFSNVCVASVQCSGAQVTRLQPGDRVICCYPGRFDSSFVVSESACEALFSEEDAGDIITSLLPYCVAIHTMRNIAHIRKGQIILAEGLPDAIAIAIARYAQASECSVILAFDSEEGKISFQDEHPDVVSYASCILSLMLTQQTNILTEGKGIDVALTCPKSTNSPTIWQTLAKDGRLIYTLEGSELPNISLLNPSVFVRGASLSSFDMNDMIAAQSQKATTLVGEVLDLLRHGTIQGISPSATFSLSELPRAVAAVAKPNATSDIVLTFDRGDLVPIHLPYQQVEFSSEFSYVLVGCLGGLGRSLVRWMFSQGARRFLFLSRSGAEKPVVASFISELAKMGAESIVVKGDVSRLEDVHRIVSLAKTPVRGVMQLAMALHSRFFDDMSIENWQGVLSPKIQGTINLHQALYHEPLDFFVMTSSTLGIAGASTQSNYAAANAFLDSMARHRWSLGMEACSIALGMIVGVGHVEDHPEVKQAFEQRNIYGIPEDEFLRMMETACRPRGAISSMSKHDPLSVAQIITGLEPGMLAGSAMQSSWLADPRFCNIATAIAQISEGSAVSQSDETLDTVTRLRAAAASNNENAVQLAVKDLVLQQFSKLTLVSLDKLTTSLERPMADFGMDSMITAELRSWAWRELAADLPFMKLLKGDMRIGALADLVWSSMDHGRWQC</sequence>
<accession>A0A074YB61</accession>
<dbReference type="InterPro" id="IPR049900">
    <property type="entry name" value="PKS_mFAS_DH"/>
</dbReference>
<dbReference type="Pfam" id="PF21089">
    <property type="entry name" value="PKS_DH_N"/>
    <property type="match status" value="1"/>
</dbReference>
<dbReference type="Gene3D" id="3.40.50.720">
    <property type="entry name" value="NAD(P)-binding Rossmann-like Domain"/>
    <property type="match status" value="1"/>
</dbReference>
<dbReference type="CDD" id="cd00833">
    <property type="entry name" value="PKS"/>
    <property type="match status" value="1"/>
</dbReference>
<dbReference type="InterPro" id="IPR020807">
    <property type="entry name" value="PKS_DH"/>
</dbReference>
<dbReference type="Gene3D" id="3.40.47.10">
    <property type="match status" value="1"/>
</dbReference>
<dbReference type="OMA" id="VIMSMEN"/>
<dbReference type="PROSITE" id="PS00012">
    <property type="entry name" value="PHOSPHOPANTETHEINE"/>
    <property type="match status" value="1"/>
</dbReference>
<evidence type="ECO:0000259" key="9">
    <source>
        <dbReference type="PROSITE" id="PS52019"/>
    </source>
</evidence>
<keyword evidence="11" id="KW-1185">Reference proteome</keyword>
<dbReference type="InterPro" id="IPR036291">
    <property type="entry name" value="NAD(P)-bd_dom_sf"/>
</dbReference>
<feature type="region of interest" description="N-terminal hotdog fold" evidence="7">
    <location>
        <begin position="947"/>
        <end position="1082"/>
    </location>
</feature>
<keyword evidence="5" id="KW-0511">Multifunctional enzyme</keyword>
<dbReference type="InterPro" id="IPR011032">
    <property type="entry name" value="GroES-like_sf"/>
</dbReference>
<dbReference type="InterPro" id="IPR018201">
    <property type="entry name" value="Ketoacyl_synth_AS"/>
</dbReference>
<dbReference type="SUPFAM" id="SSF52151">
    <property type="entry name" value="FabD/lysophospholipase-like"/>
    <property type="match status" value="1"/>
</dbReference>
<dbReference type="SUPFAM" id="SSF47336">
    <property type="entry name" value="ACP-like"/>
    <property type="match status" value="1"/>
</dbReference>
<dbReference type="PROSITE" id="PS52004">
    <property type="entry name" value="KS3_2"/>
    <property type="match status" value="1"/>
</dbReference>
<dbReference type="GeneID" id="25361876"/>
<dbReference type="SMART" id="SM00826">
    <property type="entry name" value="PKS_DH"/>
    <property type="match status" value="1"/>
</dbReference>
<organism evidence="10 11">
    <name type="scientific">Aureobasidium subglaciale (strain EXF-2481)</name>
    <name type="common">Aureobasidium pullulans var. subglaciale</name>
    <dbReference type="NCBI Taxonomy" id="1043005"/>
    <lineage>
        <taxon>Eukaryota</taxon>
        <taxon>Fungi</taxon>
        <taxon>Dikarya</taxon>
        <taxon>Ascomycota</taxon>
        <taxon>Pezizomycotina</taxon>
        <taxon>Dothideomycetes</taxon>
        <taxon>Dothideomycetidae</taxon>
        <taxon>Dothideales</taxon>
        <taxon>Saccotheciaceae</taxon>
        <taxon>Aureobasidium</taxon>
    </lineage>
</organism>
<dbReference type="PROSITE" id="PS52019">
    <property type="entry name" value="PKS_MFAS_DH"/>
    <property type="match status" value="1"/>
</dbReference>
<dbReference type="RefSeq" id="XP_013341699.1">
    <property type="nucleotide sequence ID" value="XM_013486245.1"/>
</dbReference>
<name>A0A074YB61_AURSE</name>
<dbReference type="SUPFAM" id="SSF50129">
    <property type="entry name" value="GroES-like"/>
    <property type="match status" value="1"/>
</dbReference>
<dbReference type="GO" id="GO:0044550">
    <property type="term" value="P:secondary metabolite biosynthetic process"/>
    <property type="evidence" value="ECO:0007669"/>
    <property type="project" value="TreeGrafter"/>
</dbReference>
<dbReference type="GO" id="GO:0004315">
    <property type="term" value="F:3-oxoacyl-[acyl-carrier-protein] synthase activity"/>
    <property type="evidence" value="ECO:0007669"/>
    <property type="project" value="InterPro"/>
</dbReference>
<dbReference type="HOGENOM" id="CLU_000022_31_0_1"/>
<dbReference type="InterPro" id="IPR049552">
    <property type="entry name" value="PKS_DH_N"/>
</dbReference>
<evidence type="ECO:0000256" key="1">
    <source>
        <dbReference type="ARBA" id="ARBA00022450"/>
    </source>
</evidence>
<dbReference type="InterPro" id="IPR014031">
    <property type="entry name" value="Ketoacyl_synth_C"/>
</dbReference>
<feature type="active site" description="Proton donor; for dehydratase activity" evidence="7">
    <location>
        <position position="1161"/>
    </location>
</feature>
<evidence type="ECO:0008006" key="12">
    <source>
        <dbReference type="Google" id="ProtNLM"/>
    </source>
</evidence>
<dbReference type="InterPro" id="IPR049551">
    <property type="entry name" value="PKS_DH_C"/>
</dbReference>
<dbReference type="PANTHER" id="PTHR43775">
    <property type="entry name" value="FATTY ACID SYNTHASE"/>
    <property type="match status" value="1"/>
</dbReference>
<keyword evidence="3" id="KW-0808">Transferase</keyword>
<dbReference type="OrthoDB" id="329835at2759"/>
<dbReference type="GO" id="GO:0004312">
    <property type="term" value="F:fatty acid synthase activity"/>
    <property type="evidence" value="ECO:0007669"/>
    <property type="project" value="TreeGrafter"/>
</dbReference>
<dbReference type="Pfam" id="PF02801">
    <property type="entry name" value="Ketoacyl-synt_C"/>
    <property type="match status" value="1"/>
</dbReference>
<dbReference type="SMART" id="SM00822">
    <property type="entry name" value="PKS_KR"/>
    <property type="match status" value="1"/>
</dbReference>
<dbReference type="InterPro" id="IPR014043">
    <property type="entry name" value="Acyl_transferase_dom"/>
</dbReference>
<dbReference type="SUPFAM" id="SSF53901">
    <property type="entry name" value="Thiolase-like"/>
    <property type="match status" value="1"/>
</dbReference>
<dbReference type="Gene3D" id="3.40.366.10">
    <property type="entry name" value="Malonyl-Coenzyme A Acyl Carrier Protein, domain 2"/>
    <property type="match status" value="1"/>
</dbReference>
<dbReference type="InterPro" id="IPR013968">
    <property type="entry name" value="PKS_KR"/>
</dbReference>
<dbReference type="SMART" id="SM00829">
    <property type="entry name" value="PKS_ER"/>
    <property type="match status" value="1"/>
</dbReference>
<evidence type="ECO:0000256" key="6">
    <source>
        <dbReference type="ARBA" id="ARBA00023315"/>
    </source>
</evidence>
<dbReference type="GO" id="GO:0016491">
    <property type="term" value="F:oxidoreductase activity"/>
    <property type="evidence" value="ECO:0007669"/>
    <property type="project" value="UniProtKB-KW"/>
</dbReference>
<gene>
    <name evidence="10" type="ORF">AUEXF2481DRAFT_110421</name>
</gene>
<feature type="region of interest" description="C-terminal hotdog fold" evidence="7">
    <location>
        <begin position="1096"/>
        <end position="1250"/>
    </location>
</feature>
<dbReference type="PROSITE" id="PS00606">
    <property type="entry name" value="KS3_1"/>
    <property type="match status" value="1"/>
</dbReference>
<dbReference type="InterPro" id="IPR036736">
    <property type="entry name" value="ACP-like_sf"/>
</dbReference>
<dbReference type="SUPFAM" id="SSF51735">
    <property type="entry name" value="NAD(P)-binding Rossmann-fold domains"/>
    <property type="match status" value="2"/>
</dbReference>
<dbReference type="InterPro" id="IPR014030">
    <property type="entry name" value="Ketoacyl_synth_N"/>
</dbReference>
<dbReference type="Pfam" id="PF08659">
    <property type="entry name" value="KR"/>
    <property type="match status" value="1"/>
</dbReference>
<dbReference type="GO" id="GO:0006633">
    <property type="term" value="P:fatty acid biosynthetic process"/>
    <property type="evidence" value="ECO:0007669"/>
    <property type="project" value="InterPro"/>
</dbReference>
<evidence type="ECO:0000256" key="4">
    <source>
        <dbReference type="ARBA" id="ARBA00023002"/>
    </source>
</evidence>
<feature type="domain" description="Ketosynthase family 3 (KS3)" evidence="8">
    <location>
        <begin position="15"/>
        <end position="443"/>
    </location>
</feature>
<dbReference type="InterPro" id="IPR001227">
    <property type="entry name" value="Ac_transferase_dom_sf"/>
</dbReference>
<dbReference type="InterPro" id="IPR020841">
    <property type="entry name" value="PKS_Beta-ketoAc_synthase_dom"/>
</dbReference>
<keyword evidence="1" id="KW-0596">Phosphopantetheine</keyword>
<dbReference type="Pfam" id="PF00698">
    <property type="entry name" value="Acyl_transf_1"/>
    <property type="match status" value="1"/>
</dbReference>
<keyword evidence="4" id="KW-0560">Oxidoreductase</keyword>
<dbReference type="InterPro" id="IPR032821">
    <property type="entry name" value="PKS_assoc"/>
</dbReference>
<evidence type="ECO:0000256" key="2">
    <source>
        <dbReference type="ARBA" id="ARBA00022553"/>
    </source>
</evidence>
<dbReference type="Pfam" id="PF16197">
    <property type="entry name" value="KAsynt_C_assoc"/>
    <property type="match status" value="1"/>
</dbReference>
<dbReference type="InParanoid" id="A0A074YB61"/>
<keyword evidence="2" id="KW-0597">Phosphoprotein</keyword>
<dbReference type="InterPro" id="IPR020843">
    <property type="entry name" value="ER"/>
</dbReference>
<feature type="domain" description="PKS/mFAS DH" evidence="9">
    <location>
        <begin position="947"/>
        <end position="1250"/>
    </location>
</feature>
<dbReference type="PANTHER" id="PTHR43775:SF50">
    <property type="entry name" value="HIGHLY REDUCING POLYKETIDE SYNTHASE SRDA"/>
    <property type="match status" value="1"/>
</dbReference>
<dbReference type="Pfam" id="PF00109">
    <property type="entry name" value="ketoacyl-synt"/>
    <property type="match status" value="1"/>
</dbReference>
<dbReference type="SMART" id="SM00825">
    <property type="entry name" value="PKS_KS"/>
    <property type="match status" value="1"/>
</dbReference>
<dbReference type="Gene3D" id="3.90.180.10">
    <property type="entry name" value="Medium-chain alcohol dehydrogenases, catalytic domain"/>
    <property type="match status" value="1"/>
</dbReference>
<reference evidence="10 11" key="1">
    <citation type="journal article" date="2014" name="BMC Genomics">
        <title>Genome sequencing of four Aureobasidium pullulans varieties: biotechnological potential, stress tolerance, and description of new species.</title>
        <authorList>
            <person name="Gostin Ar C."/>
            <person name="Ohm R.A."/>
            <person name="Kogej T."/>
            <person name="Sonjak S."/>
            <person name="Turk M."/>
            <person name="Zajc J."/>
            <person name="Zalar P."/>
            <person name="Grube M."/>
            <person name="Sun H."/>
            <person name="Han J."/>
            <person name="Sharma A."/>
            <person name="Chiniquy J."/>
            <person name="Ngan C.Y."/>
            <person name="Lipzen A."/>
            <person name="Barry K."/>
            <person name="Grigoriev I.V."/>
            <person name="Gunde-Cimerman N."/>
        </authorList>
    </citation>
    <scope>NUCLEOTIDE SEQUENCE [LARGE SCALE GENOMIC DNA]</scope>
    <source>
        <strain evidence="10 11">EXF-2481</strain>
    </source>
</reference>
<dbReference type="EMBL" id="KL584767">
    <property type="protein sequence ID" value="KEQ93209.1"/>
    <property type="molecule type" value="Genomic_DNA"/>
</dbReference>
<dbReference type="Gene3D" id="3.10.129.110">
    <property type="entry name" value="Polyketide synthase dehydratase"/>
    <property type="match status" value="1"/>
</dbReference>
<evidence type="ECO:0000256" key="7">
    <source>
        <dbReference type="PROSITE-ProRule" id="PRU01363"/>
    </source>
</evidence>
<evidence type="ECO:0000313" key="11">
    <source>
        <dbReference type="Proteomes" id="UP000030641"/>
    </source>
</evidence>
<dbReference type="Pfam" id="PF14765">
    <property type="entry name" value="PS-DH"/>
    <property type="match status" value="1"/>
</dbReference>
<evidence type="ECO:0000256" key="3">
    <source>
        <dbReference type="ARBA" id="ARBA00022679"/>
    </source>
</evidence>
<evidence type="ECO:0000256" key="5">
    <source>
        <dbReference type="ARBA" id="ARBA00023268"/>
    </source>
</evidence>
<dbReference type="SMART" id="SM00827">
    <property type="entry name" value="PKS_AT"/>
    <property type="match status" value="1"/>
</dbReference>
<dbReference type="InterPro" id="IPR016035">
    <property type="entry name" value="Acyl_Trfase/lysoPLipase"/>
</dbReference>
<dbReference type="SUPFAM" id="SSF55048">
    <property type="entry name" value="Probable ACP-binding domain of malonyl-CoA ACP transacylase"/>
    <property type="match status" value="1"/>
</dbReference>
<dbReference type="STRING" id="1043005.A0A074YB61"/>
<dbReference type="InterPro" id="IPR057326">
    <property type="entry name" value="KR_dom"/>
</dbReference>
<dbReference type="InterPro" id="IPR050091">
    <property type="entry name" value="PKS_NRPS_Biosynth_Enz"/>
</dbReference>
<proteinExistence type="predicted"/>
<feature type="active site" description="Proton acceptor; for dehydratase activity" evidence="7">
    <location>
        <position position="979"/>
    </location>
</feature>
<evidence type="ECO:0000259" key="8">
    <source>
        <dbReference type="PROSITE" id="PS52004"/>
    </source>
</evidence>
<keyword evidence="6" id="KW-0012">Acyltransferase</keyword>
<dbReference type="Proteomes" id="UP000030641">
    <property type="component" value="Unassembled WGS sequence"/>
</dbReference>
<dbReference type="InterPro" id="IPR006162">
    <property type="entry name" value="Ppantetheine_attach_site"/>
</dbReference>